<dbReference type="PROSITE" id="PS51318">
    <property type="entry name" value="TAT"/>
    <property type="match status" value="1"/>
</dbReference>
<proteinExistence type="predicted"/>
<sequence>MTHRGTESPGERGAGPDRRRVLGLAGLGSALALLGACGREEEGPGMDGTTTPEAGACQEGATARQRSSGASDGGGAAKTAIDPSVVAHGALALSPDGTQLAAAAGLGAARSGTTSTAGTALWSTADGTVSARFDNALTGALAWHPDGTLLAVGGAEHIELTTPEGEVRWTLTGHGEPLQDSGRHLIQDLVFSADGELLVSLGADGTVRLWTGIGEAGCTPGQVLDTTAVRPLSIALSPDGRTLAVCGTAGAPQLWDVETSTLSSEVEGVEFAPRAVAYAADSTLLIGSGIPETSTTSSPERARLYALGADGTLEEGPVPEGLDVSSIAVDSEGTRIAVTGRNERRVMIWDRGTGDREDLPDAPGGLDRLAWAPDCTTLHGISALHGVVSFDGTAWTTFDLP</sequence>
<dbReference type="InterPro" id="IPR001680">
    <property type="entry name" value="WD40_rpt"/>
</dbReference>
<gene>
    <name evidence="3" type="ORF">DS079_10095</name>
</gene>
<evidence type="ECO:0000313" key="3">
    <source>
        <dbReference type="EMBL" id="RRR18541.1"/>
    </source>
</evidence>
<dbReference type="InterPro" id="IPR006311">
    <property type="entry name" value="TAT_signal"/>
</dbReference>
<keyword evidence="4" id="KW-1185">Reference proteome</keyword>
<dbReference type="InterPro" id="IPR015943">
    <property type="entry name" value="WD40/YVTN_repeat-like_dom_sf"/>
</dbReference>
<evidence type="ECO:0000256" key="1">
    <source>
        <dbReference type="PROSITE-ProRule" id="PRU00221"/>
    </source>
</evidence>
<evidence type="ECO:0000256" key="2">
    <source>
        <dbReference type="SAM" id="MobiDB-lite"/>
    </source>
</evidence>
<feature type="region of interest" description="Disordered" evidence="2">
    <location>
        <begin position="1"/>
        <end position="20"/>
    </location>
</feature>
<keyword evidence="1" id="KW-0853">WD repeat</keyword>
<dbReference type="InterPro" id="IPR011659">
    <property type="entry name" value="WD40"/>
</dbReference>
<reference evidence="3 4" key="1">
    <citation type="submission" date="2018-07" db="EMBL/GenBank/DDBJ databases">
        <title>Brachybacteriurn paraconglorneratum KCTC 9916.</title>
        <authorList>
            <person name="Li Y."/>
        </authorList>
    </citation>
    <scope>NUCLEOTIDE SEQUENCE [LARGE SCALE GENOMIC DNA]</scope>
    <source>
        <strain evidence="3 4">KCTC 9916</strain>
    </source>
</reference>
<dbReference type="Gene3D" id="2.130.10.10">
    <property type="entry name" value="YVTN repeat-like/Quinoprotein amine dehydrogenase"/>
    <property type="match status" value="2"/>
</dbReference>
<name>A0A3R8QNI9_9MICO</name>
<evidence type="ECO:0000313" key="4">
    <source>
        <dbReference type="Proteomes" id="UP000274327"/>
    </source>
</evidence>
<dbReference type="Proteomes" id="UP000274327">
    <property type="component" value="Unassembled WGS sequence"/>
</dbReference>
<dbReference type="AlphaFoldDB" id="A0A3R8QNI9"/>
<dbReference type="PROSITE" id="PS50082">
    <property type="entry name" value="WD_REPEATS_2"/>
    <property type="match status" value="1"/>
</dbReference>
<dbReference type="SUPFAM" id="SSF82171">
    <property type="entry name" value="DPP6 N-terminal domain-like"/>
    <property type="match status" value="1"/>
</dbReference>
<accession>A0A3R8QNI9</accession>
<dbReference type="EMBL" id="QOCI01000007">
    <property type="protein sequence ID" value="RRR18541.1"/>
    <property type="molecule type" value="Genomic_DNA"/>
</dbReference>
<dbReference type="Pfam" id="PF07676">
    <property type="entry name" value="PD40"/>
    <property type="match status" value="1"/>
</dbReference>
<dbReference type="Pfam" id="PF00400">
    <property type="entry name" value="WD40"/>
    <property type="match status" value="1"/>
</dbReference>
<feature type="repeat" description="WD" evidence="1">
    <location>
        <begin position="186"/>
        <end position="210"/>
    </location>
</feature>
<organism evidence="3 4">
    <name type="scientific">Brachybacterium paraconglomeratum</name>
    <dbReference type="NCBI Taxonomy" id="173362"/>
    <lineage>
        <taxon>Bacteria</taxon>
        <taxon>Bacillati</taxon>
        <taxon>Actinomycetota</taxon>
        <taxon>Actinomycetes</taxon>
        <taxon>Micrococcales</taxon>
        <taxon>Dermabacteraceae</taxon>
        <taxon>Brachybacterium</taxon>
    </lineage>
</organism>
<feature type="region of interest" description="Disordered" evidence="2">
    <location>
        <begin position="41"/>
        <end position="77"/>
    </location>
</feature>
<dbReference type="PANTHER" id="PTHR19879:SF9">
    <property type="entry name" value="TRANSCRIPTION INITIATION FACTOR TFIID SUBUNIT 5"/>
    <property type="match status" value="1"/>
</dbReference>
<protein>
    <submittedName>
        <fullName evidence="3">Uncharacterized protein</fullName>
    </submittedName>
</protein>
<comment type="caution">
    <text evidence="3">The sequence shown here is derived from an EMBL/GenBank/DDBJ whole genome shotgun (WGS) entry which is preliminary data.</text>
</comment>
<dbReference type="SMART" id="SM00320">
    <property type="entry name" value="WD40"/>
    <property type="match status" value="4"/>
</dbReference>
<dbReference type="PANTHER" id="PTHR19879">
    <property type="entry name" value="TRANSCRIPTION INITIATION FACTOR TFIID"/>
    <property type="match status" value="1"/>
</dbReference>